<dbReference type="OrthoDB" id="10403977at2759"/>
<proteinExistence type="predicted"/>
<evidence type="ECO:0000256" key="1">
    <source>
        <dbReference type="SAM" id="MobiDB-lite"/>
    </source>
</evidence>
<dbReference type="EMBL" id="KI913971">
    <property type="protein sequence ID" value="ETV97802.1"/>
    <property type="molecule type" value="Genomic_DNA"/>
</dbReference>
<evidence type="ECO:0000313" key="2">
    <source>
        <dbReference type="EMBL" id="ETV97802.1"/>
    </source>
</evidence>
<gene>
    <name evidence="2" type="ORF">H310_09152</name>
</gene>
<feature type="compositionally biased region" description="Polar residues" evidence="1">
    <location>
        <begin position="35"/>
        <end position="45"/>
    </location>
</feature>
<dbReference type="GeneID" id="20086202"/>
<organism evidence="2">
    <name type="scientific">Aphanomyces invadans</name>
    <dbReference type="NCBI Taxonomy" id="157072"/>
    <lineage>
        <taxon>Eukaryota</taxon>
        <taxon>Sar</taxon>
        <taxon>Stramenopiles</taxon>
        <taxon>Oomycota</taxon>
        <taxon>Saprolegniomycetes</taxon>
        <taxon>Saprolegniales</taxon>
        <taxon>Verrucalvaceae</taxon>
        <taxon>Aphanomyces</taxon>
    </lineage>
</organism>
<protein>
    <submittedName>
        <fullName evidence="2">Uncharacterized protein</fullName>
    </submittedName>
</protein>
<dbReference type="RefSeq" id="XP_008873363.1">
    <property type="nucleotide sequence ID" value="XM_008875141.1"/>
</dbReference>
<feature type="region of interest" description="Disordered" evidence="1">
    <location>
        <begin position="35"/>
        <end position="68"/>
    </location>
</feature>
<name>A0A024TWR4_9STRA</name>
<accession>A0A024TWR4</accession>
<sequence length="230" mass="25077">MHQVSARVLARQAAHWHAHGAKSAPMSLRFFSSKSDNDDTTASHSVSDHKETGNSLPPDRTPSLTDLPDRQLQQLVTNVYAAVEEDLKSSWSRVLAVQTVTDNRLRQNAYVLAQLGTDISVAPTDTAEAENLLDDGSSRIETDFPIVGGQAKARVCVKAVIDTDNCMHFSQFLCTFALVVCKATGGALPLVDVNDDTGESYDFMCPMEQLTGIRLDSDLKEIKTPPPSIF</sequence>
<dbReference type="VEuPathDB" id="FungiDB:H310_09152"/>
<reference evidence="2" key="1">
    <citation type="submission" date="2013-12" db="EMBL/GenBank/DDBJ databases">
        <title>The Genome Sequence of Aphanomyces invadans NJM9701.</title>
        <authorList>
            <consortium name="The Broad Institute Genomics Platform"/>
            <person name="Russ C."/>
            <person name="Tyler B."/>
            <person name="van West P."/>
            <person name="Dieguez-Uribeondo J."/>
            <person name="Young S.K."/>
            <person name="Zeng Q."/>
            <person name="Gargeya S."/>
            <person name="Fitzgerald M."/>
            <person name="Abouelleil A."/>
            <person name="Alvarado L."/>
            <person name="Chapman S.B."/>
            <person name="Gainer-Dewar J."/>
            <person name="Goldberg J."/>
            <person name="Griggs A."/>
            <person name="Gujja S."/>
            <person name="Hansen M."/>
            <person name="Howarth C."/>
            <person name="Imamovic A."/>
            <person name="Ireland A."/>
            <person name="Larimer J."/>
            <person name="McCowan C."/>
            <person name="Murphy C."/>
            <person name="Pearson M."/>
            <person name="Poon T.W."/>
            <person name="Priest M."/>
            <person name="Roberts A."/>
            <person name="Saif S."/>
            <person name="Shea T."/>
            <person name="Sykes S."/>
            <person name="Wortman J."/>
            <person name="Nusbaum C."/>
            <person name="Birren B."/>
        </authorList>
    </citation>
    <scope>NUCLEOTIDE SEQUENCE [LARGE SCALE GENOMIC DNA]</scope>
    <source>
        <strain evidence="2">NJM9701</strain>
    </source>
</reference>
<dbReference type="AlphaFoldDB" id="A0A024TWR4"/>